<comment type="caution">
    <text evidence="4">The sequence shown here is derived from an EMBL/GenBank/DDBJ whole genome shotgun (WGS) entry which is preliminary data.</text>
</comment>
<reference evidence="4 5" key="1">
    <citation type="journal article" date="2018" name="Nat. Biotechnol.">
        <title>A standardized bacterial taxonomy based on genome phylogeny substantially revises the tree of life.</title>
        <authorList>
            <person name="Parks D.H."/>
            <person name="Chuvochina M."/>
            <person name="Waite D.W."/>
            <person name="Rinke C."/>
            <person name="Skarshewski A."/>
            <person name="Chaumeil P.A."/>
            <person name="Hugenholtz P."/>
        </authorList>
    </citation>
    <scope>NUCLEOTIDE SEQUENCE [LARGE SCALE GENOMIC DNA]</scope>
    <source>
        <strain evidence="4">UBA11482</strain>
    </source>
</reference>
<dbReference type="Pfam" id="PF03641">
    <property type="entry name" value="Lysine_decarbox"/>
    <property type="match status" value="1"/>
</dbReference>
<dbReference type="GO" id="GO:0005829">
    <property type="term" value="C:cytosol"/>
    <property type="evidence" value="ECO:0007669"/>
    <property type="project" value="TreeGrafter"/>
</dbReference>
<dbReference type="PANTHER" id="PTHR31223">
    <property type="entry name" value="LOG FAMILY PROTEIN YJL055W"/>
    <property type="match status" value="1"/>
</dbReference>
<evidence type="ECO:0000256" key="2">
    <source>
        <dbReference type="ARBA" id="ARBA00006763"/>
    </source>
</evidence>
<dbReference type="InterPro" id="IPR005269">
    <property type="entry name" value="LOG"/>
</dbReference>
<dbReference type="GO" id="GO:0009691">
    <property type="term" value="P:cytokinin biosynthetic process"/>
    <property type="evidence" value="ECO:0007669"/>
    <property type="project" value="UniProtKB-UniRule"/>
</dbReference>
<dbReference type="RefSeq" id="WP_122303627.1">
    <property type="nucleotide sequence ID" value="NZ_CAJKYL010000010.1"/>
</dbReference>
<proteinExistence type="inferred from homology"/>
<dbReference type="EMBL" id="DNWC01000093">
    <property type="protein sequence ID" value="HBJ08770.1"/>
    <property type="molecule type" value="Genomic_DNA"/>
</dbReference>
<keyword evidence="3" id="KW-0378">Hydrolase</keyword>
<dbReference type="Proteomes" id="UP000262954">
    <property type="component" value="Unassembled WGS sequence"/>
</dbReference>
<sequence length="184" mass="20780">MKKTMIQNIGLFCASGNEVDSCYFEESAIIGRWIGKNKKRLIYGGANVGLMEATAEHVKKHGGSITGIITHRICDYGKASRLPDELIRVDTLGERKQMMLDKADVFIALPGGFGTLDEIFTVIAAGHLGYHDKKVVFCNTNGFYNLLINQIELFYRERFASPHYKNYYQIATNAEECIRILENF</sequence>
<comment type="catalytic activity">
    <reaction evidence="1">
        <text>AMP + H2O = D-ribose 5-phosphate + adenine</text>
        <dbReference type="Rhea" id="RHEA:20129"/>
        <dbReference type="ChEBI" id="CHEBI:15377"/>
        <dbReference type="ChEBI" id="CHEBI:16708"/>
        <dbReference type="ChEBI" id="CHEBI:78346"/>
        <dbReference type="ChEBI" id="CHEBI:456215"/>
        <dbReference type="EC" id="3.2.2.4"/>
    </reaction>
</comment>
<protein>
    <recommendedName>
        <fullName evidence="3">Cytokinin riboside 5'-monophosphate phosphoribohydrolase</fullName>
        <ecNumber evidence="3">3.2.2.n1</ecNumber>
    </recommendedName>
</protein>
<dbReference type="Gene3D" id="3.40.50.450">
    <property type="match status" value="1"/>
</dbReference>
<dbReference type="SUPFAM" id="SSF102405">
    <property type="entry name" value="MCP/YpsA-like"/>
    <property type="match status" value="1"/>
</dbReference>
<dbReference type="InterPro" id="IPR031100">
    <property type="entry name" value="LOG_fam"/>
</dbReference>
<gene>
    <name evidence="4" type="ORF">DDY73_07160</name>
</gene>
<dbReference type="EC" id="3.2.2.n1" evidence="3"/>
<evidence type="ECO:0000313" key="4">
    <source>
        <dbReference type="EMBL" id="HBJ08770.1"/>
    </source>
</evidence>
<dbReference type="GO" id="GO:0008714">
    <property type="term" value="F:AMP nucleosidase activity"/>
    <property type="evidence" value="ECO:0007669"/>
    <property type="project" value="UniProtKB-EC"/>
</dbReference>
<evidence type="ECO:0000256" key="3">
    <source>
        <dbReference type="RuleBase" id="RU363015"/>
    </source>
</evidence>
<comment type="similarity">
    <text evidence="2 3">Belongs to the LOG family.</text>
</comment>
<organism evidence="4 5">
    <name type="scientific">Coprobacter fastidiosus</name>
    <dbReference type="NCBI Taxonomy" id="1099853"/>
    <lineage>
        <taxon>Bacteria</taxon>
        <taxon>Pseudomonadati</taxon>
        <taxon>Bacteroidota</taxon>
        <taxon>Bacteroidia</taxon>
        <taxon>Bacteroidales</taxon>
        <taxon>Barnesiellaceae</taxon>
        <taxon>Coprobacter</taxon>
    </lineage>
</organism>
<dbReference type="PANTHER" id="PTHR31223:SF70">
    <property type="entry name" value="LOG FAMILY PROTEIN YJL055W"/>
    <property type="match status" value="1"/>
</dbReference>
<evidence type="ECO:0000313" key="5">
    <source>
        <dbReference type="Proteomes" id="UP000262954"/>
    </source>
</evidence>
<keyword evidence="3" id="KW-0203">Cytokinin biosynthesis</keyword>
<name>A0A316R3Z8_9BACT</name>
<evidence type="ECO:0000256" key="1">
    <source>
        <dbReference type="ARBA" id="ARBA00000274"/>
    </source>
</evidence>
<accession>A0A316R3Z8</accession>
<dbReference type="AlphaFoldDB" id="A0A316R3Z8"/>
<dbReference type="NCBIfam" id="TIGR00730">
    <property type="entry name" value="Rossman fold protein, TIGR00730 family"/>
    <property type="match status" value="1"/>
</dbReference>